<evidence type="ECO:0000256" key="1">
    <source>
        <dbReference type="ARBA" id="ARBA00022729"/>
    </source>
</evidence>
<dbReference type="PANTHER" id="PTHR35936:SF17">
    <property type="entry name" value="ARGININE-BINDING EXTRACELLULAR PROTEIN ARTP"/>
    <property type="match status" value="1"/>
</dbReference>
<evidence type="ECO:0000313" key="5">
    <source>
        <dbReference type="Proteomes" id="UP001501461"/>
    </source>
</evidence>
<evidence type="ECO:0000256" key="2">
    <source>
        <dbReference type="SAM" id="SignalP"/>
    </source>
</evidence>
<feature type="chain" id="PRO_5047316727" description="Solute-binding protein family 3/N-terminal domain-containing protein" evidence="2">
    <location>
        <begin position="32"/>
        <end position="311"/>
    </location>
</feature>
<keyword evidence="5" id="KW-1185">Reference proteome</keyword>
<dbReference type="Proteomes" id="UP001501461">
    <property type="component" value="Unassembled WGS sequence"/>
</dbReference>
<dbReference type="SUPFAM" id="SSF53850">
    <property type="entry name" value="Periplasmic binding protein-like II"/>
    <property type="match status" value="1"/>
</dbReference>
<protein>
    <recommendedName>
        <fullName evidence="3">Solute-binding protein family 3/N-terminal domain-containing protein</fullName>
    </recommendedName>
</protein>
<proteinExistence type="predicted"/>
<dbReference type="PANTHER" id="PTHR35936">
    <property type="entry name" value="MEMBRANE-BOUND LYTIC MUREIN TRANSGLYCOSYLASE F"/>
    <property type="match status" value="1"/>
</dbReference>
<feature type="signal peptide" evidence="2">
    <location>
        <begin position="1"/>
        <end position="31"/>
    </location>
</feature>
<evidence type="ECO:0000259" key="3">
    <source>
        <dbReference type="SMART" id="SM00062"/>
    </source>
</evidence>
<dbReference type="Pfam" id="PF00497">
    <property type="entry name" value="SBP_bac_3"/>
    <property type="match status" value="1"/>
</dbReference>
<dbReference type="PROSITE" id="PS51257">
    <property type="entry name" value="PROKAR_LIPOPROTEIN"/>
    <property type="match status" value="1"/>
</dbReference>
<keyword evidence="1 2" id="KW-0732">Signal</keyword>
<dbReference type="SMART" id="SM00062">
    <property type="entry name" value="PBPb"/>
    <property type="match status" value="1"/>
</dbReference>
<accession>A0ABN2U1G6</accession>
<name>A0ABN2U1G6_9MICC</name>
<gene>
    <name evidence="4" type="ORF">GCM10009720_02480</name>
</gene>
<organism evidence="4 5">
    <name type="scientific">Yaniella flava</name>
    <dbReference type="NCBI Taxonomy" id="287930"/>
    <lineage>
        <taxon>Bacteria</taxon>
        <taxon>Bacillati</taxon>
        <taxon>Actinomycetota</taxon>
        <taxon>Actinomycetes</taxon>
        <taxon>Micrococcales</taxon>
        <taxon>Micrococcaceae</taxon>
        <taxon>Yaniella</taxon>
    </lineage>
</organism>
<reference evidence="4 5" key="1">
    <citation type="journal article" date="2019" name="Int. J. Syst. Evol. Microbiol.">
        <title>The Global Catalogue of Microorganisms (GCM) 10K type strain sequencing project: providing services to taxonomists for standard genome sequencing and annotation.</title>
        <authorList>
            <consortium name="The Broad Institute Genomics Platform"/>
            <consortium name="The Broad Institute Genome Sequencing Center for Infectious Disease"/>
            <person name="Wu L."/>
            <person name="Ma J."/>
        </authorList>
    </citation>
    <scope>NUCLEOTIDE SEQUENCE [LARGE SCALE GENOMIC DNA]</scope>
    <source>
        <strain evidence="4 5">JCM 13595</strain>
    </source>
</reference>
<evidence type="ECO:0000313" key="4">
    <source>
        <dbReference type="EMBL" id="GAA2026329.1"/>
    </source>
</evidence>
<dbReference type="InterPro" id="IPR001638">
    <property type="entry name" value="Solute-binding_3/MltF_N"/>
</dbReference>
<dbReference type="RefSeq" id="WP_343955780.1">
    <property type="nucleotide sequence ID" value="NZ_BAAAMN010000005.1"/>
</dbReference>
<dbReference type="EMBL" id="BAAAMN010000005">
    <property type="protein sequence ID" value="GAA2026329.1"/>
    <property type="molecule type" value="Genomic_DNA"/>
</dbReference>
<comment type="caution">
    <text evidence="4">The sequence shown here is derived from an EMBL/GenBank/DDBJ whole genome shotgun (WGS) entry which is preliminary data.</text>
</comment>
<dbReference type="Gene3D" id="3.40.190.10">
    <property type="entry name" value="Periplasmic binding protein-like II"/>
    <property type="match status" value="2"/>
</dbReference>
<sequence>MAKNRMQKLRAIPVSAAVLSTLLILSGCNTTEEPTVEPTVGEQKSLTIGVSLSSPGLISGTDPESLSGAEADLAVALGEQLGEIVEPNDVAWVPTTPEQTTEHLENGELDLLIGQFPGPDLTEDIAWVAPYATVEPALLVRGESSDQEEATNEAMTSESITSFDDLEDAAVCVVARSASAGLDLPVGETQTQQTVAECETGIRSGRYDAIAADDLQLVGVLADPSYSGSYELLPWSQLAEDDDADVSEALVEPTQYWIGTTPAQCEVVGEAFAELVADGVPEDIFGQWDEYTDYVPQLSAEDDLSTQYCPN</sequence>
<feature type="domain" description="Solute-binding protein family 3/N-terminal" evidence="3">
    <location>
        <begin position="45"/>
        <end position="292"/>
    </location>
</feature>